<dbReference type="EMBL" id="JASGXD010000005">
    <property type="protein sequence ID" value="KAK6005873.1"/>
    <property type="molecule type" value="Genomic_DNA"/>
</dbReference>
<feature type="coiled-coil region" evidence="1">
    <location>
        <begin position="310"/>
        <end position="384"/>
    </location>
</feature>
<evidence type="ECO:0000313" key="2">
    <source>
        <dbReference type="EMBL" id="KAK6005873.1"/>
    </source>
</evidence>
<organism evidence="2 3">
    <name type="scientific">Aureobasidium pullulans</name>
    <name type="common">Black yeast</name>
    <name type="synonym">Pullularia pullulans</name>
    <dbReference type="NCBI Taxonomy" id="5580"/>
    <lineage>
        <taxon>Eukaryota</taxon>
        <taxon>Fungi</taxon>
        <taxon>Dikarya</taxon>
        <taxon>Ascomycota</taxon>
        <taxon>Pezizomycotina</taxon>
        <taxon>Dothideomycetes</taxon>
        <taxon>Dothideomycetidae</taxon>
        <taxon>Dothideales</taxon>
        <taxon>Saccotheciaceae</taxon>
        <taxon>Aureobasidium</taxon>
    </lineage>
</organism>
<keyword evidence="3" id="KW-1185">Reference proteome</keyword>
<feature type="coiled-coil region" evidence="1">
    <location>
        <begin position="246"/>
        <end position="277"/>
    </location>
</feature>
<proteinExistence type="predicted"/>
<protein>
    <submittedName>
        <fullName evidence="2">Uncharacterized protein</fullName>
    </submittedName>
</protein>
<keyword evidence="1" id="KW-0175">Coiled coil</keyword>
<accession>A0ABR0TN54</accession>
<feature type="coiled-coil region" evidence="1">
    <location>
        <begin position="464"/>
        <end position="609"/>
    </location>
</feature>
<comment type="caution">
    <text evidence="2">The sequence shown here is derived from an EMBL/GenBank/DDBJ whole genome shotgun (WGS) entry which is preliminary data.</text>
</comment>
<evidence type="ECO:0000313" key="3">
    <source>
        <dbReference type="Proteomes" id="UP001341245"/>
    </source>
</evidence>
<gene>
    <name evidence="2" type="ORF">QM012_007515</name>
</gene>
<evidence type="ECO:0000256" key="1">
    <source>
        <dbReference type="SAM" id="Coils"/>
    </source>
</evidence>
<sequence length="632" mass="73185">MASSTTSEQYSCFFESTVWDQSPNVNDITIREGVEECMAHDDESPKSLSVQDQNAQTVDMVLDEKQRTVEGKEQTVDMEPTSMTRDETDIFVDSDNDVWSVVSDSDSIAIDEDQGLLSGDDEVDDEQELEEVNKDADAHKDKHPFYITDEDLGGCADNAADKESEVDDSDDAAVVHQGEDLDSEIEEEDLYICTDDEESLDETLIHTDENQQHLDDCTEEGIRISDIKEALQVCRREAWESECDLEKRHREELDGLQREHDQECEQLTEALHVKEEQVKMCRTEVYRRRAIEVVFCEKLEWIKREHIVQCNRERETADIAAEELKATQKKLEDCRRDFCTRLYAAERVHRGKLAKMQDKHGQELEELERKQRQSYEELVRTAKETEDSCHQKAARDAELMAKASLVLSAQIEKNGTMKAEFEKKLGAADSRYNQELRRSHAEREWLINKACAVLKKTHKVNDENLTLRKELTEVVDDIQELKQNEQTIKAEHNQEIARLKEEAQLQHEEAFDELVDEHEQDCAELADYLWEAENEIDELRQKEQYMISEHKKEMGQAKADHLLLENKVRDLLAKVAGVKQEGDELRDQVKEANLQVQEGKKREEELISQQGTDRAMFERSLCAMRNLLQDVE</sequence>
<dbReference type="Proteomes" id="UP001341245">
    <property type="component" value="Unassembled WGS sequence"/>
</dbReference>
<reference evidence="2 3" key="1">
    <citation type="submission" date="2023-11" db="EMBL/GenBank/DDBJ databases">
        <title>Draft genome sequence and annotation of the polyextremotolerant black yeast-like fungus Aureobasidium pullulans NRRL 62042.</title>
        <authorList>
            <person name="Dielentheis-Frenken M.R.E."/>
            <person name="Wibberg D."/>
            <person name="Blank L.M."/>
            <person name="Tiso T."/>
        </authorList>
    </citation>
    <scope>NUCLEOTIDE SEQUENCE [LARGE SCALE GENOMIC DNA]</scope>
    <source>
        <strain evidence="2 3">NRRL 62042</strain>
    </source>
</reference>
<name>A0ABR0TN54_AURPU</name>